<dbReference type="InterPro" id="IPR011652">
    <property type="entry name" value="MORN_2"/>
</dbReference>
<keyword evidence="2" id="KW-1185">Reference proteome</keyword>
<dbReference type="Gene3D" id="3.90.930.1">
    <property type="match status" value="1"/>
</dbReference>
<reference evidence="1 2" key="1">
    <citation type="submission" date="2021-04" db="EMBL/GenBank/DDBJ databases">
        <title>Metabacillus sp. strain KIGAM252 whole genome sequence.</title>
        <authorList>
            <person name="Seo M.-J."/>
            <person name="Cho E.-S."/>
            <person name="Hwang C.Y."/>
            <person name="Yoon D.J."/>
        </authorList>
    </citation>
    <scope>NUCLEOTIDE SEQUENCE [LARGE SCALE GENOMIC DNA]</scope>
    <source>
        <strain evidence="1 2">KIGAM252</strain>
    </source>
</reference>
<sequence>MEGETIYDKKYIIDNGLVFNDQLSYGGDEYDSFIVKYDQNNNEHIYTGIIYELYENGNIANYYEVKAGIKEGLMVYFFPNGQIKEIKRLEKNSLEGLQKEFSENGVIKSKEHRVSGRLMSFKKYDSKGNIIEEETEPAKIELNYRNM</sequence>
<dbReference type="RefSeq" id="WP_211556577.1">
    <property type="nucleotide sequence ID" value="NZ_JAGVRK010000001.1"/>
</dbReference>
<evidence type="ECO:0000313" key="1">
    <source>
        <dbReference type="EMBL" id="MBS2967921.1"/>
    </source>
</evidence>
<dbReference type="Pfam" id="PF07661">
    <property type="entry name" value="MORN_2"/>
    <property type="match status" value="2"/>
</dbReference>
<dbReference type="SUPFAM" id="SSF82185">
    <property type="entry name" value="Histone H3 K4-specific methyltransferase SET7/9 N-terminal domain"/>
    <property type="match status" value="1"/>
</dbReference>
<protein>
    <submittedName>
        <fullName evidence="1">Uncharacterized protein</fullName>
    </submittedName>
</protein>
<dbReference type="Proteomes" id="UP000682403">
    <property type="component" value="Unassembled WGS sequence"/>
</dbReference>
<evidence type="ECO:0000313" key="2">
    <source>
        <dbReference type="Proteomes" id="UP000682403"/>
    </source>
</evidence>
<gene>
    <name evidence="1" type="ORF">J9317_03920</name>
</gene>
<name>A0ABS5LB32_9BACI</name>
<organism evidence="1 2">
    <name type="scientific">Metabacillus flavus</name>
    <dbReference type="NCBI Taxonomy" id="2823519"/>
    <lineage>
        <taxon>Bacteria</taxon>
        <taxon>Bacillati</taxon>
        <taxon>Bacillota</taxon>
        <taxon>Bacilli</taxon>
        <taxon>Bacillales</taxon>
        <taxon>Bacillaceae</taxon>
        <taxon>Metabacillus</taxon>
    </lineage>
</organism>
<dbReference type="EMBL" id="JAGVRK010000001">
    <property type="protein sequence ID" value="MBS2967921.1"/>
    <property type="molecule type" value="Genomic_DNA"/>
</dbReference>
<proteinExistence type="predicted"/>
<accession>A0ABS5LB32</accession>
<comment type="caution">
    <text evidence="1">The sequence shown here is derived from an EMBL/GenBank/DDBJ whole genome shotgun (WGS) entry which is preliminary data.</text>
</comment>